<dbReference type="EMBL" id="JAULUE010002049">
    <property type="protein sequence ID" value="KAK5906811.1"/>
    <property type="molecule type" value="Genomic_DNA"/>
</dbReference>
<accession>A0AAN8CMD1</accession>
<gene>
    <name evidence="1" type="ORF">CesoFtcFv8_004722</name>
</gene>
<sequence>MELARDCREPATLLSMRGVLVMLPDWQPGKGWILEVDGILAGGLDFLPFFILPPRLRQRPRPALWGADWSCCPGLGSCAGDLIRELSELRESEAWGCGDVLLQEAGR</sequence>
<evidence type="ECO:0000313" key="1">
    <source>
        <dbReference type="EMBL" id="KAK5906811.1"/>
    </source>
</evidence>
<evidence type="ECO:0000313" key="2">
    <source>
        <dbReference type="Proteomes" id="UP001335648"/>
    </source>
</evidence>
<dbReference type="AlphaFoldDB" id="A0AAN8CMD1"/>
<protein>
    <submittedName>
        <fullName evidence="1">Uncharacterized protein</fullName>
    </submittedName>
</protein>
<dbReference type="Proteomes" id="UP001335648">
    <property type="component" value="Unassembled WGS sequence"/>
</dbReference>
<keyword evidence="2" id="KW-1185">Reference proteome</keyword>
<proteinExistence type="predicted"/>
<name>A0AAN8CMD1_9TELE</name>
<reference evidence="1 2" key="1">
    <citation type="journal article" date="2023" name="Mol. Biol. Evol.">
        <title>Genomics of Secondarily Temperate Adaptation in the Only Non-Antarctic Icefish.</title>
        <authorList>
            <person name="Rivera-Colon A.G."/>
            <person name="Rayamajhi N."/>
            <person name="Minhas B.F."/>
            <person name="Madrigal G."/>
            <person name="Bilyk K.T."/>
            <person name="Yoon V."/>
            <person name="Hune M."/>
            <person name="Gregory S."/>
            <person name="Cheng C.H.C."/>
            <person name="Catchen J.M."/>
        </authorList>
    </citation>
    <scope>NUCLEOTIDE SEQUENCE [LARGE SCALE GENOMIC DNA]</scope>
    <source>
        <strain evidence="1">JC2023a</strain>
    </source>
</reference>
<organism evidence="1 2">
    <name type="scientific">Champsocephalus esox</name>
    <name type="common">pike icefish</name>
    <dbReference type="NCBI Taxonomy" id="159716"/>
    <lineage>
        <taxon>Eukaryota</taxon>
        <taxon>Metazoa</taxon>
        <taxon>Chordata</taxon>
        <taxon>Craniata</taxon>
        <taxon>Vertebrata</taxon>
        <taxon>Euteleostomi</taxon>
        <taxon>Actinopterygii</taxon>
        <taxon>Neopterygii</taxon>
        <taxon>Teleostei</taxon>
        <taxon>Neoteleostei</taxon>
        <taxon>Acanthomorphata</taxon>
        <taxon>Eupercaria</taxon>
        <taxon>Perciformes</taxon>
        <taxon>Notothenioidei</taxon>
        <taxon>Channichthyidae</taxon>
        <taxon>Champsocephalus</taxon>
    </lineage>
</organism>
<comment type="caution">
    <text evidence="1">The sequence shown here is derived from an EMBL/GenBank/DDBJ whole genome shotgun (WGS) entry which is preliminary data.</text>
</comment>